<feature type="compositionally biased region" description="Basic and acidic residues" evidence="1">
    <location>
        <begin position="26"/>
        <end position="36"/>
    </location>
</feature>
<feature type="region of interest" description="Disordered" evidence="1">
    <location>
        <begin position="1"/>
        <end position="42"/>
    </location>
</feature>
<dbReference type="PANTHER" id="PTHR28027:SF2">
    <property type="entry name" value="TRANSCRIPTIONAL REGULATOR MIT1"/>
    <property type="match status" value="1"/>
</dbReference>
<dbReference type="Pfam" id="PF09729">
    <property type="entry name" value="Gti1_Pac2"/>
    <property type="match status" value="2"/>
</dbReference>
<comment type="caution">
    <text evidence="2">The sequence shown here is derived from an EMBL/GenBank/DDBJ whole genome shotgun (WGS) entry which is preliminary data.</text>
</comment>
<dbReference type="GO" id="GO:0003677">
    <property type="term" value="F:DNA binding"/>
    <property type="evidence" value="ECO:0007669"/>
    <property type="project" value="TreeGrafter"/>
</dbReference>
<dbReference type="PANTHER" id="PTHR28027">
    <property type="entry name" value="TRANSCRIPTIONAL REGULATOR MIT1"/>
    <property type="match status" value="1"/>
</dbReference>
<accession>A0AAD5SRU7</accession>
<reference evidence="2" key="1">
    <citation type="submission" date="2020-05" db="EMBL/GenBank/DDBJ databases">
        <title>Phylogenomic resolution of chytrid fungi.</title>
        <authorList>
            <person name="Stajich J.E."/>
            <person name="Amses K."/>
            <person name="Simmons R."/>
            <person name="Seto K."/>
            <person name="Myers J."/>
            <person name="Bonds A."/>
            <person name="Quandt C.A."/>
            <person name="Barry K."/>
            <person name="Liu P."/>
            <person name="Grigoriev I."/>
            <person name="Longcore J.E."/>
            <person name="James T.Y."/>
        </authorList>
    </citation>
    <scope>NUCLEOTIDE SEQUENCE</scope>
    <source>
        <strain evidence="2">JEL0513</strain>
    </source>
</reference>
<evidence type="ECO:0000313" key="2">
    <source>
        <dbReference type="EMBL" id="KAJ3093823.1"/>
    </source>
</evidence>
<name>A0AAD5SRU7_9FUNG</name>
<proteinExistence type="predicted"/>
<dbReference type="AlphaFoldDB" id="A0AAD5SRU7"/>
<organism evidence="2 3">
    <name type="scientific">Physocladia obscura</name>
    <dbReference type="NCBI Taxonomy" id="109957"/>
    <lineage>
        <taxon>Eukaryota</taxon>
        <taxon>Fungi</taxon>
        <taxon>Fungi incertae sedis</taxon>
        <taxon>Chytridiomycota</taxon>
        <taxon>Chytridiomycota incertae sedis</taxon>
        <taxon>Chytridiomycetes</taxon>
        <taxon>Chytridiales</taxon>
        <taxon>Chytriomycetaceae</taxon>
        <taxon>Physocladia</taxon>
    </lineage>
</organism>
<dbReference type="EMBL" id="JADGJH010002972">
    <property type="protein sequence ID" value="KAJ3093823.1"/>
    <property type="molecule type" value="Genomic_DNA"/>
</dbReference>
<dbReference type="InterPro" id="IPR018608">
    <property type="entry name" value="Gti1/Pac2"/>
</dbReference>
<protein>
    <submittedName>
        <fullName evidence="2">Uncharacterized protein</fullName>
    </submittedName>
</protein>
<sequence>MQGLDHEYSGVGSKSTPIPIPENVEPEGKSREETGGKSKASLYSETESESWHGFVKNENCALLLGEAVAAGRLCVVRGPIRNGQLRIGGGTVLVLEDSTALSRWRDGMNWSASKKVAGFLLYRQVKVVNNTQLAKHAQVIKQTQFPPNKYVTDQTRLYRPIKSTALFHTGSLRPNTVLHPHGLAKRTIVTTTSSGVRFKIINYFYPDQVEHHFQPAGFSRAQNALDCPADLPEFRIFMKTTNAPPFIQQLIPNSSYDSATESPTSLSPPLNPFSHPVNSAMHLDFILFEDKIMNFVTLAANNGFPRSVGNQYFPTPQPSTISPRFTESTFIESQISAQYFNKPQKQHYSNYPAYQHNQYQPPYYHYYHNHHQQQQHQLQNRILEPDYSFETYFGFVKDKYDAMLIIEACVHGRLKCIPPYKYANLNYRSGSIVVITQKSYDTSSIRWRDGGNWTTSKLNDGFLLYRETESLPDGFSIPLFPIETVPLFAAGSLKANTQLIPGGMAKRTISLMGSDGNRYRVISYFYPNDVESHYTSEHTRQRQSFLKTPTEIPEFAVFRRHLPSTELERENSNGSVGEGDTTVSRILNVTTETKEELSHIVIPQQQQCNSACSCGGIKKFVNVLRYDLWDREGWFKQPLYLARINRKLSDEANWVITTSQQQ</sequence>
<gene>
    <name evidence="2" type="ORF">HK100_006400</name>
</gene>
<evidence type="ECO:0000256" key="1">
    <source>
        <dbReference type="SAM" id="MobiDB-lite"/>
    </source>
</evidence>
<dbReference type="Proteomes" id="UP001211907">
    <property type="component" value="Unassembled WGS sequence"/>
</dbReference>
<evidence type="ECO:0000313" key="3">
    <source>
        <dbReference type="Proteomes" id="UP001211907"/>
    </source>
</evidence>
<keyword evidence="3" id="KW-1185">Reference proteome</keyword>